<gene>
    <name evidence="8" type="ORF">SVUK_LOCUS4527</name>
</gene>
<reference evidence="8 9" key="1">
    <citation type="submission" date="2018-11" db="EMBL/GenBank/DDBJ databases">
        <authorList>
            <consortium name="Pathogen Informatics"/>
        </authorList>
    </citation>
    <scope>NUCLEOTIDE SEQUENCE [LARGE SCALE GENOMIC DNA]</scope>
</reference>
<evidence type="ECO:0000256" key="1">
    <source>
        <dbReference type="ARBA" id="ARBA00022670"/>
    </source>
</evidence>
<dbReference type="InterPro" id="IPR024079">
    <property type="entry name" value="MetalloPept_cat_dom_sf"/>
</dbReference>
<feature type="domain" description="Peptidase M12A" evidence="7">
    <location>
        <begin position="1"/>
        <end position="93"/>
    </location>
</feature>
<keyword evidence="3" id="KW-0378">Hydrolase</keyword>
<keyword evidence="1" id="KW-0645">Protease</keyword>
<dbReference type="GO" id="GO:0004222">
    <property type="term" value="F:metalloendopeptidase activity"/>
    <property type="evidence" value="ECO:0007669"/>
    <property type="project" value="InterPro"/>
</dbReference>
<accession>A0A3P7IR70</accession>
<protein>
    <recommendedName>
        <fullName evidence="7">Peptidase M12A domain-containing protein</fullName>
    </recommendedName>
</protein>
<evidence type="ECO:0000256" key="3">
    <source>
        <dbReference type="ARBA" id="ARBA00022801"/>
    </source>
</evidence>
<dbReference type="OrthoDB" id="5843756at2759"/>
<keyword evidence="5" id="KW-0482">Metalloprotease</keyword>
<sequence length="145" mass="16173">MVSSWIGYIGIHIARNLQPEQLYNFAKLPACESTNYNPYEYGSSMHYPADAFMASGASELPMIPYDFNYIVTMGSLSVSFYDVKTINDHYKCTEICGCRGPRCYNGGEPNPRNCDVCNCPEGYAGDFCTERKVNATAESYGIYKG</sequence>
<organism evidence="8 9">
    <name type="scientific">Strongylus vulgaris</name>
    <name type="common">Blood worm</name>
    <dbReference type="NCBI Taxonomy" id="40348"/>
    <lineage>
        <taxon>Eukaryota</taxon>
        <taxon>Metazoa</taxon>
        <taxon>Ecdysozoa</taxon>
        <taxon>Nematoda</taxon>
        <taxon>Chromadorea</taxon>
        <taxon>Rhabditida</taxon>
        <taxon>Rhabditina</taxon>
        <taxon>Rhabditomorpha</taxon>
        <taxon>Strongyloidea</taxon>
        <taxon>Strongylidae</taxon>
        <taxon>Strongylus</taxon>
    </lineage>
</organism>
<dbReference type="AlphaFoldDB" id="A0A3P7IR70"/>
<dbReference type="PANTHER" id="PTHR10127:SF780">
    <property type="entry name" value="METALLOENDOPEPTIDASE"/>
    <property type="match status" value="1"/>
</dbReference>
<dbReference type="GO" id="GO:0046872">
    <property type="term" value="F:metal ion binding"/>
    <property type="evidence" value="ECO:0007669"/>
    <property type="project" value="UniProtKB-KW"/>
</dbReference>
<dbReference type="PROSITE" id="PS51864">
    <property type="entry name" value="ASTACIN"/>
    <property type="match status" value="1"/>
</dbReference>
<evidence type="ECO:0000256" key="5">
    <source>
        <dbReference type="ARBA" id="ARBA00023049"/>
    </source>
</evidence>
<comment type="caution">
    <text evidence="6">Lacks conserved residue(s) required for the propagation of feature annotation.</text>
</comment>
<dbReference type="InterPro" id="IPR001506">
    <property type="entry name" value="Peptidase_M12A"/>
</dbReference>
<evidence type="ECO:0000256" key="4">
    <source>
        <dbReference type="ARBA" id="ARBA00022833"/>
    </source>
</evidence>
<evidence type="ECO:0000313" key="8">
    <source>
        <dbReference type="EMBL" id="VDM69529.1"/>
    </source>
</evidence>
<dbReference type="Gene3D" id="3.40.390.10">
    <property type="entry name" value="Collagenase (Catalytic Domain)"/>
    <property type="match status" value="1"/>
</dbReference>
<dbReference type="EMBL" id="UYYB01012540">
    <property type="protein sequence ID" value="VDM69529.1"/>
    <property type="molecule type" value="Genomic_DNA"/>
</dbReference>
<proteinExistence type="predicted"/>
<dbReference type="PANTHER" id="PTHR10127">
    <property type="entry name" value="DISCOIDIN, CUB, EGF, LAMININ , AND ZINC METALLOPROTEASE DOMAIN CONTAINING"/>
    <property type="match status" value="1"/>
</dbReference>
<evidence type="ECO:0000313" key="9">
    <source>
        <dbReference type="Proteomes" id="UP000270094"/>
    </source>
</evidence>
<dbReference type="GO" id="GO:0006508">
    <property type="term" value="P:proteolysis"/>
    <property type="evidence" value="ECO:0007669"/>
    <property type="project" value="UniProtKB-KW"/>
</dbReference>
<evidence type="ECO:0000256" key="2">
    <source>
        <dbReference type="ARBA" id="ARBA00022723"/>
    </source>
</evidence>
<dbReference type="Pfam" id="PF01400">
    <property type="entry name" value="Astacin"/>
    <property type="match status" value="1"/>
</dbReference>
<evidence type="ECO:0000256" key="6">
    <source>
        <dbReference type="PROSITE-ProRule" id="PRU01211"/>
    </source>
</evidence>
<keyword evidence="9" id="KW-1185">Reference proteome</keyword>
<keyword evidence="2" id="KW-0479">Metal-binding</keyword>
<dbReference type="SUPFAM" id="SSF55486">
    <property type="entry name" value="Metalloproteases ('zincins'), catalytic domain"/>
    <property type="match status" value="1"/>
</dbReference>
<keyword evidence="4" id="KW-0862">Zinc</keyword>
<name>A0A3P7IR70_STRVU</name>
<dbReference type="Proteomes" id="UP000270094">
    <property type="component" value="Unassembled WGS sequence"/>
</dbReference>
<evidence type="ECO:0000259" key="7">
    <source>
        <dbReference type="PROSITE" id="PS51864"/>
    </source>
</evidence>